<dbReference type="GO" id="GO:0004888">
    <property type="term" value="F:transmembrane signaling receptor activity"/>
    <property type="evidence" value="ECO:0007669"/>
    <property type="project" value="InterPro"/>
</dbReference>
<feature type="transmembrane region" description="Helical" evidence="4">
    <location>
        <begin position="161"/>
        <end position="185"/>
    </location>
</feature>
<dbReference type="RefSeq" id="WP_126540879.1">
    <property type="nucleotide sequence ID" value="NZ_BSPM01000004.1"/>
</dbReference>
<dbReference type="SMART" id="SM00283">
    <property type="entry name" value="MA"/>
    <property type="match status" value="1"/>
</dbReference>
<dbReference type="PROSITE" id="PS50885">
    <property type="entry name" value="HAMP"/>
    <property type="match status" value="1"/>
</dbReference>
<dbReference type="Proteomes" id="UP000294547">
    <property type="component" value="Unassembled WGS sequence"/>
</dbReference>
<dbReference type="GO" id="GO:0006935">
    <property type="term" value="P:chemotaxis"/>
    <property type="evidence" value="ECO:0007669"/>
    <property type="project" value="InterPro"/>
</dbReference>
<sequence length="537" mass="54386">MTFPRLTLGLRFMAVIGVAVAVMGLGTLGALYQFRAALVDQGLAGTRAVAEDAVAAVERAKGGDAAGDAAIVAALAGLRTPDGKALAILGADGAVISAGAERLADGASTALLAGAKVGAEAIAHDAVVDGAAAARLSFARPVADGRLVVVASYDPRSADIVLVRIVLVIAAFSGPMLLVFLAWAWRLGRGISRDLATISTAVGRLAAGDTTVSVSGVGGDDEVGEIATAVEVFRTSMVENDRMKAEENARIADRAARAARLERIVHAFREEAGQIVGFVRASADAMNGTAGDLTAVSTVTRSSAEAAEQTAARDAAAVADVADAARRLADTVREVGESVRAASLVTAEGATLGRSARGEVERLAGSADRIGHAVELIRAIAGQTNLLALNATIEAARAGEAGRGFAVVASEVKALAGQTAKATDEIAAYVGEIQQATAEVVSQIGSVTDTLDGIERSSADIAAAMERQAEATDGISRRADDVARGSAELGGSVRDVTGAAGESSRVAGTVTEVARDLATAATELDERIRRFIEDVAA</sequence>
<evidence type="ECO:0000256" key="4">
    <source>
        <dbReference type="SAM" id="Phobius"/>
    </source>
</evidence>
<keyword evidence="4" id="KW-0812">Transmembrane</keyword>
<dbReference type="GO" id="GO:0016020">
    <property type="term" value="C:membrane"/>
    <property type="evidence" value="ECO:0007669"/>
    <property type="project" value="InterPro"/>
</dbReference>
<evidence type="ECO:0000259" key="5">
    <source>
        <dbReference type="PROSITE" id="PS50111"/>
    </source>
</evidence>
<dbReference type="OrthoDB" id="2489132at2"/>
<dbReference type="PROSITE" id="PS50111">
    <property type="entry name" value="CHEMOTAXIS_TRANSDUC_2"/>
    <property type="match status" value="1"/>
</dbReference>
<feature type="domain" description="Methyl-accepting transducer" evidence="5">
    <location>
        <begin position="282"/>
        <end position="504"/>
    </location>
</feature>
<dbReference type="PANTHER" id="PTHR32089:SF112">
    <property type="entry name" value="LYSOZYME-LIKE PROTEIN-RELATED"/>
    <property type="match status" value="1"/>
</dbReference>
<dbReference type="SUPFAM" id="SSF58104">
    <property type="entry name" value="Methyl-accepting chemotaxis protein (MCP) signaling domain"/>
    <property type="match status" value="1"/>
</dbReference>
<proteinExistence type="inferred from homology"/>
<keyword evidence="4" id="KW-1133">Transmembrane helix</keyword>
<evidence type="ECO:0000256" key="3">
    <source>
        <dbReference type="PROSITE-ProRule" id="PRU00284"/>
    </source>
</evidence>
<dbReference type="PRINTS" id="PR00260">
    <property type="entry name" value="CHEMTRNSDUCR"/>
</dbReference>
<dbReference type="GO" id="GO:0007165">
    <property type="term" value="P:signal transduction"/>
    <property type="evidence" value="ECO:0007669"/>
    <property type="project" value="UniProtKB-KW"/>
</dbReference>
<dbReference type="Gene3D" id="1.10.287.950">
    <property type="entry name" value="Methyl-accepting chemotaxis protein"/>
    <property type="match status" value="1"/>
</dbReference>
<accession>A0A4R6RFW3</accession>
<keyword evidence="4" id="KW-0472">Membrane</keyword>
<gene>
    <name evidence="7" type="ORF">EDD54_1840</name>
</gene>
<dbReference type="InterPro" id="IPR004089">
    <property type="entry name" value="MCPsignal_dom"/>
</dbReference>
<evidence type="ECO:0000313" key="7">
    <source>
        <dbReference type="EMBL" id="TDP84995.1"/>
    </source>
</evidence>
<protein>
    <submittedName>
        <fullName evidence="7">Methyl-accepting chemotaxis protein</fullName>
    </submittedName>
</protein>
<feature type="domain" description="HAMP" evidence="6">
    <location>
        <begin position="189"/>
        <end position="242"/>
    </location>
</feature>
<comment type="caution">
    <text evidence="7">The sequence shown here is derived from an EMBL/GenBank/DDBJ whole genome shotgun (WGS) entry which is preliminary data.</text>
</comment>
<evidence type="ECO:0000256" key="2">
    <source>
        <dbReference type="ARBA" id="ARBA00029447"/>
    </source>
</evidence>
<dbReference type="SMART" id="SM00304">
    <property type="entry name" value="HAMP"/>
    <property type="match status" value="1"/>
</dbReference>
<dbReference type="EMBL" id="SNXY01000007">
    <property type="protein sequence ID" value="TDP84995.1"/>
    <property type="molecule type" value="Genomic_DNA"/>
</dbReference>
<organism evidence="7 8">
    <name type="scientific">Oharaeibacter diazotrophicus</name>
    <dbReference type="NCBI Taxonomy" id="1920512"/>
    <lineage>
        <taxon>Bacteria</taxon>
        <taxon>Pseudomonadati</taxon>
        <taxon>Pseudomonadota</taxon>
        <taxon>Alphaproteobacteria</taxon>
        <taxon>Hyphomicrobiales</taxon>
        <taxon>Pleomorphomonadaceae</taxon>
        <taxon>Oharaeibacter</taxon>
    </lineage>
</organism>
<feature type="transmembrane region" description="Helical" evidence="4">
    <location>
        <begin position="12"/>
        <end position="32"/>
    </location>
</feature>
<dbReference type="Gene3D" id="6.10.340.10">
    <property type="match status" value="1"/>
</dbReference>
<evidence type="ECO:0000259" key="6">
    <source>
        <dbReference type="PROSITE" id="PS50885"/>
    </source>
</evidence>
<dbReference type="PANTHER" id="PTHR32089">
    <property type="entry name" value="METHYL-ACCEPTING CHEMOTAXIS PROTEIN MCPB"/>
    <property type="match status" value="1"/>
</dbReference>
<evidence type="ECO:0000256" key="1">
    <source>
        <dbReference type="ARBA" id="ARBA00023224"/>
    </source>
</evidence>
<dbReference type="Pfam" id="PF00672">
    <property type="entry name" value="HAMP"/>
    <property type="match status" value="1"/>
</dbReference>
<reference evidence="7 8" key="1">
    <citation type="submission" date="2019-03" db="EMBL/GenBank/DDBJ databases">
        <title>Genomic Encyclopedia of Type Strains, Phase IV (KMG-IV): sequencing the most valuable type-strain genomes for metagenomic binning, comparative biology and taxonomic classification.</title>
        <authorList>
            <person name="Goeker M."/>
        </authorList>
    </citation>
    <scope>NUCLEOTIDE SEQUENCE [LARGE SCALE GENOMIC DNA]</scope>
    <source>
        <strain evidence="7 8">DSM 102969</strain>
    </source>
</reference>
<evidence type="ECO:0000313" key="8">
    <source>
        <dbReference type="Proteomes" id="UP000294547"/>
    </source>
</evidence>
<keyword evidence="8" id="KW-1185">Reference proteome</keyword>
<comment type="similarity">
    <text evidence="2">Belongs to the methyl-accepting chemotaxis (MCP) protein family.</text>
</comment>
<dbReference type="InterPro" id="IPR003660">
    <property type="entry name" value="HAMP_dom"/>
</dbReference>
<dbReference type="Pfam" id="PF00015">
    <property type="entry name" value="MCPsignal"/>
    <property type="match status" value="1"/>
</dbReference>
<dbReference type="AlphaFoldDB" id="A0A4R6RFW3"/>
<dbReference type="InterPro" id="IPR004090">
    <property type="entry name" value="Chemotax_Me-accpt_rcpt"/>
</dbReference>
<name>A0A4R6RFW3_9HYPH</name>
<keyword evidence="1 3" id="KW-0807">Transducer</keyword>